<dbReference type="RefSeq" id="WP_019598907.1">
    <property type="nucleotide sequence ID" value="NZ_FNQC01000012.1"/>
</dbReference>
<accession>A0A1H3SJF1</accession>
<proteinExistence type="predicted"/>
<reference evidence="3 4" key="1">
    <citation type="submission" date="2016-10" db="EMBL/GenBank/DDBJ databases">
        <authorList>
            <person name="Varghese N."/>
            <person name="Submissions S."/>
        </authorList>
    </citation>
    <scope>NUCLEOTIDE SEQUENCE [LARGE SCALE GENOMIC DNA]</scope>
    <source>
        <strain evidence="3 4">DSM 17997</strain>
    </source>
</reference>
<feature type="transmembrane region" description="Helical" evidence="1">
    <location>
        <begin position="6"/>
        <end position="28"/>
    </location>
</feature>
<dbReference type="Proteomes" id="UP000199663">
    <property type="component" value="Unassembled WGS sequence"/>
</dbReference>
<evidence type="ECO:0000313" key="4">
    <source>
        <dbReference type="Proteomes" id="UP000199663"/>
    </source>
</evidence>
<keyword evidence="4" id="KW-1185">Reference proteome</keyword>
<gene>
    <name evidence="3" type="ORF">SAMN05444412_11222</name>
</gene>
<dbReference type="Gene3D" id="3.40.50.620">
    <property type="entry name" value="HUPs"/>
    <property type="match status" value="1"/>
</dbReference>
<feature type="transmembrane region" description="Helical" evidence="1">
    <location>
        <begin position="35"/>
        <end position="58"/>
    </location>
</feature>
<dbReference type="EMBL" id="FNQC01000012">
    <property type="protein sequence ID" value="SDZ38126.1"/>
    <property type="molecule type" value="Genomic_DNA"/>
</dbReference>
<organism evidence="3 4">
    <name type="scientific">Rhodonellum ikkaensis</name>
    <dbReference type="NCBI Taxonomy" id="336829"/>
    <lineage>
        <taxon>Bacteria</taxon>
        <taxon>Pseudomonadati</taxon>
        <taxon>Bacteroidota</taxon>
        <taxon>Cytophagia</taxon>
        <taxon>Cytophagales</taxon>
        <taxon>Cytophagaceae</taxon>
        <taxon>Rhodonellum</taxon>
    </lineage>
</organism>
<keyword evidence="1" id="KW-0472">Membrane</keyword>
<dbReference type="InterPro" id="IPR014729">
    <property type="entry name" value="Rossmann-like_a/b/a_fold"/>
</dbReference>
<dbReference type="InterPro" id="IPR003848">
    <property type="entry name" value="DUF218"/>
</dbReference>
<dbReference type="PANTHER" id="PTHR30336">
    <property type="entry name" value="INNER MEMBRANE PROTEIN, PROBABLE PERMEASE"/>
    <property type="match status" value="1"/>
</dbReference>
<name>A0A1H3SJF1_9BACT</name>
<comment type="caution">
    <text evidence="3">The sequence shown here is derived from an EMBL/GenBank/DDBJ whole genome shotgun (WGS) entry which is preliminary data.</text>
</comment>
<protein>
    <submittedName>
        <fullName evidence="3">Uncharacterized SAM-binding protein YcdF, DUF218 family</fullName>
    </submittedName>
</protein>
<dbReference type="PANTHER" id="PTHR30336:SF20">
    <property type="entry name" value="DUF218 DOMAIN-CONTAINING PROTEIN"/>
    <property type="match status" value="1"/>
</dbReference>
<evidence type="ECO:0000259" key="2">
    <source>
        <dbReference type="Pfam" id="PF02698"/>
    </source>
</evidence>
<evidence type="ECO:0000313" key="3">
    <source>
        <dbReference type="EMBL" id="SDZ38126.1"/>
    </source>
</evidence>
<feature type="domain" description="DUF218" evidence="2">
    <location>
        <begin position="75"/>
        <end position="242"/>
    </location>
</feature>
<dbReference type="Pfam" id="PF02698">
    <property type="entry name" value="DUF218"/>
    <property type="match status" value="1"/>
</dbReference>
<evidence type="ECO:0000256" key="1">
    <source>
        <dbReference type="SAM" id="Phobius"/>
    </source>
</evidence>
<keyword evidence="1" id="KW-1133">Transmembrane helix</keyword>
<dbReference type="CDD" id="cd06259">
    <property type="entry name" value="YdcF-like"/>
    <property type="match status" value="1"/>
</dbReference>
<sequence>MFFYLSQFLSFLAMPLTIIILFILVGVIANKKKMLWIGIVLLLFFSNQFISNKAMLLWEPDYKVFSTLPEYEMGIVLTGVTNLSKSAFDRTFFNKGADRATHAVQLYKLGKIKKILITGGQGLNPTNPNTEAELLRDFMVMAGVDENDILVENQAKNTYQNAVLAKEMLLRNGISIQEKSLLITSAFHMRRSKGCFDKVGLSTETFPVDYYAHESKYDIPSLLYPNPDAINQWHTLAKEWIGIATYSLLGYM</sequence>
<dbReference type="InterPro" id="IPR051599">
    <property type="entry name" value="Cell_Envelope_Assoc"/>
</dbReference>
<keyword evidence="1" id="KW-0812">Transmembrane</keyword>